<dbReference type="SMART" id="SM00849">
    <property type="entry name" value="Lactamase_B"/>
    <property type="match status" value="1"/>
</dbReference>
<dbReference type="InterPro" id="IPR050114">
    <property type="entry name" value="UPF0173_UPF0282_UlaG_hydrolase"/>
</dbReference>
<accession>A0A1H0T8M7</accession>
<dbReference type="InterPro" id="IPR001279">
    <property type="entry name" value="Metallo-B-lactamas"/>
</dbReference>
<feature type="domain" description="Metallo-beta-lactamase" evidence="1">
    <location>
        <begin position="7"/>
        <end position="174"/>
    </location>
</feature>
<dbReference type="Pfam" id="PF13483">
    <property type="entry name" value="Lactamase_B_3"/>
    <property type="match status" value="1"/>
</dbReference>
<dbReference type="Proteomes" id="UP000198741">
    <property type="component" value="Chromosome I"/>
</dbReference>
<proteinExistence type="predicted"/>
<dbReference type="InterPro" id="IPR036866">
    <property type="entry name" value="RibonucZ/Hydroxyglut_hydro"/>
</dbReference>
<dbReference type="OrthoDB" id="3190691at2"/>
<gene>
    <name evidence="2" type="ORF">SAMN04515671_4528</name>
</gene>
<sequence length="209" mass="22076">MQITKLGHSCLHVVDGDANLLVDPGVFSSGFENLTGLTGILITHEHLDHLDLDRLPALVAANPQAGLYADHGSAATLRSAGLAATAVAAGDSFDVGTPVTVHGDQHAVIYPEIPTITNASYLIGGRLLHPGDALDVFDLDVEILALPTAAPWMALKESVDYYRAVMPKVAFPIHEGILANPAMFYGIQEKFGPADATWVVPTQGESFEA</sequence>
<reference evidence="2 3" key="1">
    <citation type="submission" date="2016-10" db="EMBL/GenBank/DDBJ databases">
        <authorList>
            <person name="de Groot N.N."/>
        </authorList>
    </citation>
    <scope>NUCLEOTIDE SEQUENCE [LARGE SCALE GENOMIC DNA]</scope>
    <source>
        <strain evidence="3">P4-7,KCTC 19426,CECT 7604</strain>
    </source>
</reference>
<organism evidence="2 3">
    <name type="scientific">Nakamurella panacisegetis</name>
    <dbReference type="NCBI Taxonomy" id="1090615"/>
    <lineage>
        <taxon>Bacteria</taxon>
        <taxon>Bacillati</taxon>
        <taxon>Actinomycetota</taxon>
        <taxon>Actinomycetes</taxon>
        <taxon>Nakamurellales</taxon>
        <taxon>Nakamurellaceae</taxon>
        <taxon>Nakamurella</taxon>
    </lineage>
</organism>
<evidence type="ECO:0000313" key="2">
    <source>
        <dbReference type="EMBL" id="SDP50374.1"/>
    </source>
</evidence>
<dbReference type="SUPFAM" id="SSF56281">
    <property type="entry name" value="Metallo-hydrolase/oxidoreductase"/>
    <property type="match status" value="1"/>
</dbReference>
<name>A0A1H0T8M7_9ACTN</name>
<dbReference type="PANTHER" id="PTHR43546:SF3">
    <property type="entry name" value="UPF0173 METAL-DEPENDENT HYDROLASE MJ1163"/>
    <property type="match status" value="1"/>
</dbReference>
<dbReference type="RefSeq" id="WP_090482966.1">
    <property type="nucleotide sequence ID" value="NZ_LT629710.1"/>
</dbReference>
<dbReference type="PANTHER" id="PTHR43546">
    <property type="entry name" value="UPF0173 METAL-DEPENDENT HYDROLASE MJ1163-RELATED"/>
    <property type="match status" value="1"/>
</dbReference>
<dbReference type="Gene3D" id="3.60.15.10">
    <property type="entry name" value="Ribonuclease Z/Hydroxyacylglutathione hydrolase-like"/>
    <property type="match status" value="1"/>
</dbReference>
<evidence type="ECO:0000259" key="1">
    <source>
        <dbReference type="SMART" id="SM00849"/>
    </source>
</evidence>
<dbReference type="STRING" id="1090615.SAMN04515671_4528"/>
<dbReference type="AlphaFoldDB" id="A0A1H0T8M7"/>
<dbReference type="EMBL" id="LT629710">
    <property type="protein sequence ID" value="SDP50374.1"/>
    <property type="molecule type" value="Genomic_DNA"/>
</dbReference>
<protein>
    <submittedName>
        <fullName evidence="2">L-ascorbate metabolism protein UlaG, beta-lactamase superfamily</fullName>
    </submittedName>
</protein>
<keyword evidence="3" id="KW-1185">Reference proteome</keyword>
<evidence type="ECO:0000313" key="3">
    <source>
        <dbReference type="Proteomes" id="UP000198741"/>
    </source>
</evidence>